<accession>A0A8J3J003</accession>
<dbReference type="PANTHER" id="PTHR43798">
    <property type="entry name" value="MONOACYLGLYCEROL LIPASE"/>
    <property type="match status" value="1"/>
</dbReference>
<feature type="compositionally biased region" description="Basic and acidic residues" evidence="1">
    <location>
        <begin position="1"/>
        <end position="13"/>
    </location>
</feature>
<protein>
    <recommendedName>
        <fullName evidence="2">AB hydrolase-1 domain-containing protein</fullName>
    </recommendedName>
</protein>
<proteinExistence type="predicted"/>
<keyword evidence="4" id="KW-1185">Reference proteome</keyword>
<feature type="region of interest" description="Disordered" evidence="1">
    <location>
        <begin position="1"/>
        <end position="31"/>
    </location>
</feature>
<dbReference type="InterPro" id="IPR000073">
    <property type="entry name" value="AB_hydrolase_1"/>
</dbReference>
<name>A0A8J3J003_9CHLR</name>
<dbReference type="RefSeq" id="WP_220210479.1">
    <property type="nucleotide sequence ID" value="NZ_BNJK01000002.1"/>
</dbReference>
<comment type="caution">
    <text evidence="3">The sequence shown here is derived from an EMBL/GenBank/DDBJ whole genome shotgun (WGS) entry which is preliminary data.</text>
</comment>
<dbReference type="Proteomes" id="UP000597444">
    <property type="component" value="Unassembled WGS sequence"/>
</dbReference>
<feature type="domain" description="AB hydrolase-1" evidence="2">
    <location>
        <begin position="54"/>
        <end position="312"/>
    </location>
</feature>
<reference evidence="3" key="1">
    <citation type="submission" date="2020-10" db="EMBL/GenBank/DDBJ databases">
        <title>Taxonomic study of unclassified bacteria belonging to the class Ktedonobacteria.</title>
        <authorList>
            <person name="Yabe S."/>
            <person name="Wang C.M."/>
            <person name="Zheng Y."/>
            <person name="Sakai Y."/>
            <person name="Cavaletti L."/>
            <person name="Monciardini P."/>
            <person name="Donadio S."/>
        </authorList>
    </citation>
    <scope>NUCLEOTIDE SEQUENCE</scope>
    <source>
        <strain evidence="3">ID150040</strain>
    </source>
</reference>
<evidence type="ECO:0000313" key="4">
    <source>
        <dbReference type="Proteomes" id="UP000597444"/>
    </source>
</evidence>
<dbReference type="AlphaFoldDB" id="A0A8J3J003"/>
<evidence type="ECO:0000313" key="3">
    <source>
        <dbReference type="EMBL" id="GHO99867.1"/>
    </source>
</evidence>
<gene>
    <name evidence="3" type="ORF">KSF_099150</name>
</gene>
<dbReference type="EMBL" id="BNJK01000002">
    <property type="protein sequence ID" value="GHO99867.1"/>
    <property type="molecule type" value="Genomic_DNA"/>
</dbReference>
<dbReference type="SUPFAM" id="SSF53474">
    <property type="entry name" value="alpha/beta-Hydrolases"/>
    <property type="match status" value="1"/>
</dbReference>
<dbReference type="InterPro" id="IPR029058">
    <property type="entry name" value="AB_hydrolase_fold"/>
</dbReference>
<dbReference type="Pfam" id="PF12697">
    <property type="entry name" value="Abhydrolase_6"/>
    <property type="match status" value="1"/>
</dbReference>
<evidence type="ECO:0000259" key="2">
    <source>
        <dbReference type="Pfam" id="PF12697"/>
    </source>
</evidence>
<sequence length="329" mass="36283">MKEFNGRKGQERRSLRRACKSGSVGDHTPPVGRLYTVEGRNLALHREGSGNPPVVFLPGAGLVGLDFLNIHEQVSQFTTSVLYDRAGTGWSDQVTLPRTATEVTDELRSLLREAAIPAPYLLVGHSLGGAYARCYAQRFPAEVAGLLLLEPFHEDYDASMPKQTPFELFRVMLALLRWSLHSKAFYRSMYGKILATWPDEVRELLIDWHLRSSMKHLQELPASQRTGKGFLSTELRNGGKIPDVPLIVLSALGVDPPTAAIMPPSYLPKMNDGKRALFTALASSVAHGEYREVEHAGHATMHTDRPDAVVQAIRDLVESIQQEPPAASG</sequence>
<dbReference type="InterPro" id="IPR050266">
    <property type="entry name" value="AB_hydrolase_sf"/>
</dbReference>
<organism evidence="3 4">
    <name type="scientific">Reticulibacter mediterranei</name>
    <dbReference type="NCBI Taxonomy" id="2778369"/>
    <lineage>
        <taxon>Bacteria</taxon>
        <taxon>Bacillati</taxon>
        <taxon>Chloroflexota</taxon>
        <taxon>Ktedonobacteria</taxon>
        <taxon>Ktedonobacterales</taxon>
        <taxon>Reticulibacteraceae</taxon>
        <taxon>Reticulibacter</taxon>
    </lineage>
</organism>
<evidence type="ECO:0000256" key="1">
    <source>
        <dbReference type="SAM" id="MobiDB-lite"/>
    </source>
</evidence>
<dbReference type="Gene3D" id="3.40.50.1820">
    <property type="entry name" value="alpha/beta hydrolase"/>
    <property type="match status" value="1"/>
</dbReference>